<gene>
    <name evidence="2" type="ORF">L195_g051587</name>
</gene>
<reference evidence="2 3" key="2">
    <citation type="journal article" date="2017" name="Front. Plant Sci.">
        <title>Gene Classification and Mining of Molecular Markers Useful in Red Clover (Trifolium pratense) Breeding.</title>
        <authorList>
            <person name="Istvanek J."/>
            <person name="Dluhosova J."/>
            <person name="Dluhos P."/>
            <person name="Patkova L."/>
            <person name="Nedelnik J."/>
            <person name="Repkova J."/>
        </authorList>
    </citation>
    <scope>NUCLEOTIDE SEQUENCE [LARGE SCALE GENOMIC DNA]</scope>
    <source>
        <strain evidence="3">cv. Tatra</strain>
        <tissue evidence="2">Young leaves</tissue>
    </source>
</reference>
<evidence type="ECO:0000313" key="3">
    <source>
        <dbReference type="Proteomes" id="UP000236291"/>
    </source>
</evidence>
<comment type="caution">
    <text evidence="2">The sequence shown here is derived from an EMBL/GenBank/DDBJ whole genome shotgun (WGS) entry which is preliminary data.</text>
</comment>
<organism evidence="2 3">
    <name type="scientific">Trifolium pratense</name>
    <name type="common">Red clover</name>
    <dbReference type="NCBI Taxonomy" id="57577"/>
    <lineage>
        <taxon>Eukaryota</taxon>
        <taxon>Viridiplantae</taxon>
        <taxon>Streptophyta</taxon>
        <taxon>Embryophyta</taxon>
        <taxon>Tracheophyta</taxon>
        <taxon>Spermatophyta</taxon>
        <taxon>Magnoliopsida</taxon>
        <taxon>eudicotyledons</taxon>
        <taxon>Gunneridae</taxon>
        <taxon>Pentapetalae</taxon>
        <taxon>rosids</taxon>
        <taxon>fabids</taxon>
        <taxon>Fabales</taxon>
        <taxon>Fabaceae</taxon>
        <taxon>Papilionoideae</taxon>
        <taxon>50 kb inversion clade</taxon>
        <taxon>NPAAA clade</taxon>
        <taxon>Hologalegina</taxon>
        <taxon>IRL clade</taxon>
        <taxon>Trifolieae</taxon>
        <taxon>Trifolium</taxon>
    </lineage>
</organism>
<name>A0A2K3K0E3_TRIPR</name>
<feature type="non-terminal residue" evidence="2">
    <location>
        <position position="1"/>
    </location>
</feature>
<dbReference type="AlphaFoldDB" id="A0A2K3K0E3"/>
<proteinExistence type="predicted"/>
<dbReference type="EMBL" id="ASHM01081383">
    <property type="protein sequence ID" value="PNX59769.1"/>
    <property type="molecule type" value="Genomic_DNA"/>
</dbReference>
<accession>A0A2K3K0E3</accession>
<dbReference type="Proteomes" id="UP000236291">
    <property type="component" value="Unassembled WGS sequence"/>
</dbReference>
<sequence>RGLFEWEQALLNELMESINMVSFSNADDRWGYRPEKGAVFTVKSTYRSVYSLSAPVFEVEPWHASIFNAIWKCPAPSKVSGFVWQLLHSRVPTRNNLATRRILDVGGDSSCALCGEEMETELHLFVPIL</sequence>
<reference evidence="2 3" key="1">
    <citation type="journal article" date="2014" name="Am. J. Bot.">
        <title>Genome assembly and annotation for red clover (Trifolium pratense; Fabaceae).</title>
        <authorList>
            <person name="Istvanek J."/>
            <person name="Jaros M."/>
            <person name="Krenek A."/>
            <person name="Repkova J."/>
        </authorList>
    </citation>
    <scope>NUCLEOTIDE SEQUENCE [LARGE SCALE GENOMIC DNA]</scope>
    <source>
        <strain evidence="3">cv. Tatra</strain>
        <tissue evidence="2">Young leaves</tissue>
    </source>
</reference>
<dbReference type="Pfam" id="PF13966">
    <property type="entry name" value="zf-RVT"/>
    <property type="match status" value="1"/>
</dbReference>
<evidence type="ECO:0000313" key="2">
    <source>
        <dbReference type="EMBL" id="PNX59769.1"/>
    </source>
</evidence>
<dbReference type="InterPro" id="IPR026960">
    <property type="entry name" value="RVT-Znf"/>
</dbReference>
<protein>
    <submittedName>
        <fullName evidence="2">F-box family protein</fullName>
    </submittedName>
</protein>
<evidence type="ECO:0000259" key="1">
    <source>
        <dbReference type="Pfam" id="PF13966"/>
    </source>
</evidence>
<feature type="domain" description="Reverse transcriptase zinc-binding" evidence="1">
    <location>
        <begin position="40"/>
        <end position="126"/>
    </location>
</feature>